<keyword evidence="3" id="KW-1185">Reference proteome</keyword>
<feature type="domain" description="ATPase BadF/BadG/BcrA/BcrD type" evidence="1">
    <location>
        <begin position="45"/>
        <end position="279"/>
    </location>
</feature>
<proteinExistence type="predicted"/>
<name>A0A4Q2KV10_9MICO</name>
<dbReference type="Proteomes" id="UP000293865">
    <property type="component" value="Unassembled WGS sequence"/>
</dbReference>
<gene>
    <name evidence="2" type="ORF">ESP51_12130</name>
</gene>
<dbReference type="Pfam" id="PF01869">
    <property type="entry name" value="BcrAD_BadFG"/>
    <property type="match status" value="1"/>
</dbReference>
<dbReference type="SUPFAM" id="SSF53067">
    <property type="entry name" value="Actin-like ATPase domain"/>
    <property type="match status" value="1"/>
</dbReference>
<evidence type="ECO:0000259" key="1">
    <source>
        <dbReference type="Pfam" id="PF01869"/>
    </source>
</evidence>
<accession>A0A4Q2KV10</accession>
<protein>
    <submittedName>
        <fullName evidence="2">ATPase</fullName>
    </submittedName>
</protein>
<dbReference type="InterPro" id="IPR052519">
    <property type="entry name" value="Euk-type_GlcNAc_Kinase"/>
</dbReference>
<dbReference type="EMBL" id="SDPN01000021">
    <property type="protein sequence ID" value="RXZ69395.1"/>
    <property type="molecule type" value="Genomic_DNA"/>
</dbReference>
<dbReference type="AlphaFoldDB" id="A0A4Q2KV10"/>
<dbReference type="Gene3D" id="3.30.420.40">
    <property type="match status" value="2"/>
</dbReference>
<dbReference type="RefSeq" id="WP_129521163.1">
    <property type="nucleotide sequence ID" value="NZ_SDPN01000021.1"/>
</dbReference>
<dbReference type="InterPro" id="IPR043129">
    <property type="entry name" value="ATPase_NBD"/>
</dbReference>
<dbReference type="PANTHER" id="PTHR43190">
    <property type="entry name" value="N-ACETYL-D-GLUCOSAMINE KINASE"/>
    <property type="match status" value="1"/>
</dbReference>
<evidence type="ECO:0000313" key="2">
    <source>
        <dbReference type="EMBL" id="RXZ69395.1"/>
    </source>
</evidence>
<sequence>MKTGTSKGPRLSIDGGQSGVRLRFAHAGQHLEVETPGVLTDRPVLGQISEVAHAFAREHALEIAELAVGLSGLTPSAAQPIPLLESVADLGVRRVAIAHDSVSGYLAANGDEPGVVLAIGTGVVTLAVTARGAAKVDGWGSLLGDAGSGYWIGRAGLDAALRSYDGRGDATVLAALAVEAFGPLDDLYMRLQGDDRRVSRIASFARAVVESAESGDPVAAEIVTAAARELAHSAAAALERAGHANGEAIRVSAVGGIVRGSAYVRGALVAALAERGRGEGLAAPLGAPIDGVARLLDVPAGHPLASMISVAAR</sequence>
<reference evidence="2 3" key="1">
    <citation type="submission" date="2019-01" db="EMBL/GenBank/DDBJ databases">
        <title>Agromyces.</title>
        <authorList>
            <person name="Li J."/>
        </authorList>
    </citation>
    <scope>NUCLEOTIDE SEQUENCE [LARGE SCALE GENOMIC DNA]</scope>
    <source>
        <strain evidence="2 3">DSM 15934</strain>
    </source>
</reference>
<organism evidence="2 3">
    <name type="scientific">Agromyces albus</name>
    <dbReference type="NCBI Taxonomy" id="205332"/>
    <lineage>
        <taxon>Bacteria</taxon>
        <taxon>Bacillati</taxon>
        <taxon>Actinomycetota</taxon>
        <taxon>Actinomycetes</taxon>
        <taxon>Micrococcales</taxon>
        <taxon>Microbacteriaceae</taxon>
        <taxon>Agromyces</taxon>
    </lineage>
</organism>
<evidence type="ECO:0000313" key="3">
    <source>
        <dbReference type="Proteomes" id="UP000293865"/>
    </source>
</evidence>
<dbReference type="OrthoDB" id="8701357at2"/>
<dbReference type="PANTHER" id="PTHR43190:SF3">
    <property type="entry name" value="N-ACETYL-D-GLUCOSAMINE KINASE"/>
    <property type="match status" value="1"/>
</dbReference>
<dbReference type="InterPro" id="IPR002731">
    <property type="entry name" value="ATPase_BadF"/>
</dbReference>
<comment type="caution">
    <text evidence="2">The sequence shown here is derived from an EMBL/GenBank/DDBJ whole genome shotgun (WGS) entry which is preliminary data.</text>
</comment>